<gene>
    <name evidence="13" type="ORF">KIV10_00590</name>
</gene>
<evidence type="ECO:0000259" key="9">
    <source>
        <dbReference type="PROSITE" id="PS50972"/>
    </source>
</evidence>
<keyword evidence="7 8" id="KW-0170">Cobalt</keyword>
<dbReference type="PROSITE" id="PS50974">
    <property type="entry name" value="ADOMET_ACTIVATION"/>
    <property type="match status" value="1"/>
</dbReference>
<dbReference type="InterPro" id="IPR050554">
    <property type="entry name" value="Met_Synthase/Corrinoid"/>
</dbReference>
<dbReference type="Gene3D" id="3.20.20.20">
    <property type="entry name" value="Dihydropteroate synthase-like"/>
    <property type="match status" value="1"/>
</dbReference>
<comment type="similarity">
    <text evidence="1">Belongs to the vitamin-B12 dependent methionine synthase family.</text>
</comment>
<dbReference type="SMART" id="SM01018">
    <property type="entry name" value="B12-binding_2"/>
    <property type="match status" value="1"/>
</dbReference>
<dbReference type="Gene3D" id="3.40.960.10">
    <property type="entry name" value="VSR Endonuclease"/>
    <property type="match status" value="1"/>
</dbReference>
<evidence type="ECO:0000256" key="6">
    <source>
        <dbReference type="ARBA" id="ARBA00022737"/>
    </source>
</evidence>
<dbReference type="InterPro" id="IPR007569">
    <property type="entry name" value="DUF559"/>
</dbReference>
<feature type="domain" description="AdoMet activation" evidence="10">
    <location>
        <begin position="722"/>
        <end position="1051"/>
    </location>
</feature>
<evidence type="ECO:0000259" key="12">
    <source>
        <dbReference type="PROSITE" id="PS51337"/>
    </source>
</evidence>
<dbReference type="InterPro" id="IPR036724">
    <property type="entry name" value="Cobalamin-bd_sf"/>
</dbReference>
<comment type="pathway">
    <text evidence="8">Amino-acid biosynthesis; L-methionine biosynthesis via de novo pathway; L-methionine from L-homocysteine (MetH route): step 1/1.</text>
</comment>
<dbReference type="EMBL" id="JAHCTB010000001">
    <property type="protein sequence ID" value="MBT0606666.1"/>
    <property type="molecule type" value="Genomic_DNA"/>
</dbReference>
<evidence type="ECO:0000256" key="2">
    <source>
        <dbReference type="ARBA" id="ARBA00022603"/>
    </source>
</evidence>
<comment type="cofactor">
    <cofactor evidence="8">
        <name>methylcob(III)alamin</name>
        <dbReference type="ChEBI" id="CHEBI:28115"/>
    </cofactor>
</comment>
<dbReference type="Gene3D" id="1.10.1240.10">
    <property type="entry name" value="Methionine synthase domain"/>
    <property type="match status" value="1"/>
</dbReference>
<dbReference type="InterPro" id="IPR004223">
    <property type="entry name" value="VitB12-dep_Met_synth_activ_dom"/>
</dbReference>
<keyword evidence="8" id="KW-0862">Zinc</keyword>
<dbReference type="CDD" id="cd00740">
    <property type="entry name" value="MeTr"/>
    <property type="match status" value="1"/>
</dbReference>
<evidence type="ECO:0000256" key="1">
    <source>
        <dbReference type="ARBA" id="ARBA00010398"/>
    </source>
</evidence>
<protein>
    <recommendedName>
        <fullName evidence="8">Methionine synthase</fullName>
        <ecNumber evidence="8">2.1.1.13</ecNumber>
    </recommendedName>
    <alternativeName>
        <fullName evidence="8">5-methyltetrahydrofolate--homocysteine methyltransferase</fullName>
    </alternativeName>
</protein>
<dbReference type="InterPro" id="IPR003759">
    <property type="entry name" value="Cbl-bd_cap"/>
</dbReference>
<comment type="caution">
    <text evidence="13">The sequence shown here is derived from an EMBL/GenBank/DDBJ whole genome shotgun (WGS) entry which is preliminary data.</text>
</comment>
<dbReference type="InterPro" id="IPR011005">
    <property type="entry name" value="Dihydropteroate_synth-like_sf"/>
</dbReference>
<dbReference type="PANTHER" id="PTHR45833:SF1">
    <property type="entry name" value="METHIONINE SYNTHASE"/>
    <property type="match status" value="1"/>
</dbReference>
<dbReference type="InterPro" id="IPR037010">
    <property type="entry name" value="VitB12-dep_Met_synth_activ_sf"/>
</dbReference>
<keyword evidence="4 8" id="KW-0808">Transferase</keyword>
<comment type="catalytic activity">
    <reaction evidence="8">
        <text>(6S)-5-methyl-5,6,7,8-tetrahydrofolate + L-homocysteine = (6S)-5,6,7,8-tetrahydrofolate + L-methionine</text>
        <dbReference type="Rhea" id="RHEA:11172"/>
        <dbReference type="ChEBI" id="CHEBI:18608"/>
        <dbReference type="ChEBI" id="CHEBI:57453"/>
        <dbReference type="ChEBI" id="CHEBI:57844"/>
        <dbReference type="ChEBI" id="CHEBI:58199"/>
        <dbReference type="EC" id="2.1.1.13"/>
    </reaction>
</comment>
<keyword evidence="6" id="KW-0677">Repeat</keyword>
<evidence type="ECO:0000313" key="14">
    <source>
        <dbReference type="Proteomes" id="UP001297092"/>
    </source>
</evidence>
<dbReference type="PROSITE" id="PS51332">
    <property type="entry name" value="B12_BINDING"/>
    <property type="match status" value="1"/>
</dbReference>
<dbReference type="RefSeq" id="WP_214111544.1">
    <property type="nucleotide sequence ID" value="NZ_JAHCTB010000001.1"/>
</dbReference>
<evidence type="ECO:0000256" key="8">
    <source>
        <dbReference type="PIRNR" id="PIRNR000381"/>
    </source>
</evidence>
<dbReference type="SUPFAM" id="SSF52980">
    <property type="entry name" value="Restriction endonuclease-like"/>
    <property type="match status" value="1"/>
</dbReference>
<evidence type="ECO:0000313" key="13">
    <source>
        <dbReference type="EMBL" id="MBT0606666.1"/>
    </source>
</evidence>
<dbReference type="Proteomes" id="UP001297092">
    <property type="component" value="Unassembled WGS sequence"/>
</dbReference>
<dbReference type="InterPro" id="IPR047216">
    <property type="entry name" value="Endonuclease_DUF559_bact"/>
</dbReference>
<dbReference type="SUPFAM" id="SSF51717">
    <property type="entry name" value="Dihydropteroate synthetase-like"/>
    <property type="match status" value="1"/>
</dbReference>
<dbReference type="PROSITE" id="PS51337">
    <property type="entry name" value="B12_BINDING_NTER"/>
    <property type="match status" value="1"/>
</dbReference>
<dbReference type="Gene3D" id="3.40.50.280">
    <property type="entry name" value="Cobalamin-binding domain"/>
    <property type="match status" value="1"/>
</dbReference>
<dbReference type="PIRSF" id="PIRSF000381">
    <property type="entry name" value="MetH"/>
    <property type="match status" value="1"/>
</dbReference>
<evidence type="ECO:0000259" key="11">
    <source>
        <dbReference type="PROSITE" id="PS51332"/>
    </source>
</evidence>
<dbReference type="PROSITE" id="PS50972">
    <property type="entry name" value="PTERIN_BINDING"/>
    <property type="match status" value="1"/>
</dbReference>
<dbReference type="InterPro" id="IPR036594">
    <property type="entry name" value="Meth_synthase_dom"/>
</dbReference>
<reference evidence="13 14" key="1">
    <citation type="submission" date="2021-05" db="EMBL/GenBank/DDBJ databases">
        <title>Aequorivita echinoideorum JCM 30378 genome.</title>
        <authorList>
            <person name="Zhang H."/>
            <person name="Li C."/>
        </authorList>
    </citation>
    <scope>NUCLEOTIDE SEQUENCE [LARGE SCALE GENOMIC DNA]</scope>
    <source>
        <strain evidence="13 14">JCM30378</strain>
    </source>
</reference>
<evidence type="ECO:0000256" key="7">
    <source>
        <dbReference type="ARBA" id="ARBA00023285"/>
    </source>
</evidence>
<dbReference type="InterPro" id="IPR006158">
    <property type="entry name" value="Cobalamin-bd"/>
</dbReference>
<dbReference type="SUPFAM" id="SSF52242">
    <property type="entry name" value="Cobalamin (vitamin B12)-binding domain"/>
    <property type="match status" value="1"/>
</dbReference>
<dbReference type="Pfam" id="PF04480">
    <property type="entry name" value="DUF559"/>
    <property type="match status" value="1"/>
</dbReference>
<dbReference type="Pfam" id="PF02965">
    <property type="entry name" value="Met_synt_B12"/>
    <property type="match status" value="1"/>
</dbReference>
<accession>A0ABS5S0C5</accession>
<dbReference type="InterPro" id="IPR000489">
    <property type="entry name" value="Pterin-binding_dom"/>
</dbReference>
<dbReference type="EC" id="2.1.1.13" evidence="8"/>
<keyword evidence="8" id="KW-0949">S-adenosyl-L-methionine</keyword>
<keyword evidence="8" id="KW-0486">Methionine biosynthesis</keyword>
<dbReference type="Pfam" id="PF02310">
    <property type="entry name" value="B12-binding"/>
    <property type="match status" value="1"/>
</dbReference>
<evidence type="ECO:0000256" key="3">
    <source>
        <dbReference type="ARBA" id="ARBA00022628"/>
    </source>
</evidence>
<organism evidence="13 14">
    <name type="scientific">Aequorivita echinoideorum</name>
    <dbReference type="NCBI Taxonomy" id="1549647"/>
    <lineage>
        <taxon>Bacteria</taxon>
        <taxon>Pseudomonadati</taxon>
        <taxon>Bacteroidota</taxon>
        <taxon>Flavobacteriia</taxon>
        <taxon>Flavobacteriales</taxon>
        <taxon>Flavobacteriaceae</taxon>
        <taxon>Aequorivita</taxon>
    </lineage>
</organism>
<dbReference type="Pfam" id="PF02607">
    <property type="entry name" value="B12-binding_2"/>
    <property type="match status" value="1"/>
</dbReference>
<evidence type="ECO:0000259" key="10">
    <source>
        <dbReference type="PROSITE" id="PS50974"/>
    </source>
</evidence>
<evidence type="ECO:0000256" key="4">
    <source>
        <dbReference type="ARBA" id="ARBA00022679"/>
    </source>
</evidence>
<keyword evidence="8" id="KW-0028">Amino-acid biosynthesis</keyword>
<comment type="domain">
    <text evidence="8">Modular enzyme with four functionally distinct domains. The isolated Hcy-binding domain catalyzes methyl transfer from free methylcobalamin to homocysteine. The Hcy-binding domain in association with the pterin-binding domain catalyzes the methylation of cob(I)alamin by methyltetrahydrofolate and the methylation of homocysteine. The B12-binding domain binds the cofactor. The AdoMet activation domain binds S-adenosyl-L-methionine. Under aerobic conditions cob(I)alamin can be converted to inactive cob(II)alamin. Reductive methylation by S-adenosyl-L-methionine and flavodoxin regenerates methylcobalamin.</text>
</comment>
<feature type="domain" description="B12-binding" evidence="11">
    <location>
        <begin position="571"/>
        <end position="706"/>
    </location>
</feature>
<keyword evidence="14" id="KW-1185">Reference proteome</keyword>
<evidence type="ECO:0000256" key="5">
    <source>
        <dbReference type="ARBA" id="ARBA00022723"/>
    </source>
</evidence>
<dbReference type="InterPro" id="IPR011335">
    <property type="entry name" value="Restrct_endonuc-II-like"/>
</dbReference>
<sequence length="1051" mass="119002">MKADQPSTINQQPRYLKLSGLEPLIITPESNFINVGERTNVAGSKKFLRLIKEGNFEEALSVAREQVENGAQIIDVNMDDGLIDGKEAMVKFLNLVVAEPDISRVPIMIDSSKWEIIEAGLQVVQGKCVVNSISLKEGEAEFIHHAKRIKRYGAAVIVMAFDEVGQADNYERRIEIAKRSYDILVNQVKFAPEDIIFDLNIFPVATGMDEHRRNAIDFIEATRWVRENLPHVSVSGGVSNVSFSFRGNDPVREAMHSVFLYHAIKAGMNIGIVNPALLEVYDNIPKDLLERVEDVMLDRRDDATERLLDFAETVKGTSKESKIDLSWREEPLQDRITRALVKGIDEFILEDIEEARISVSKPIEVIEGHLMMGMNVVGDLFGSGKMFLPQVVKSARVMKKAVAYLLPYIKPPLPPEGGSFQLDEKKSDKRTYNWKTADPMLYGLMKDFAKKMRSVPTDAERILWNLLRGKNLEGYKFRRQHIIGSYIADFICLKKNLIIEIDGLIHQLPEHKLKDGERTEWLEKKGYKVIRFTNEEVFKNTDKVLETIFKRLKELSSESNPQNSPSGGRGAGVILMATVKGDVHDIGKNIVGVVLACNNYEIIDLGVMVPPEKIIATAKEENVDAIGLSGLITPSLDEMVFLAKEMQRQNFKVPLLIGGATTSKAHTAVKIDPEYECAVVHINDASRAVTVVGDLLKKETSVSYKENLKREYEVFRNDFLKRQTVKTYVSIEEARKNKFQIDWNSAVIKKPKQLGVQVLKDFDLNILKDYIDWTPFFRSWELHGKFPNILKDKIVGTQASELFADAQKMLDKIISEKLLEARAVFGIFEANSVNDDDIIIQNLEFRIQNYFLRTLRQQSQKATGKPNLALADFIAPKKIGIQDYIGCFCVSTGFGTAELASKYEKEHDDYNSIMVKALADRLAEAFAEYLHKKVRTEYWGYASEENLTNEDLISEKYKGIRPAPGYPACPDHLEKLTIWDVLKVKENIGVELTESLAMWPAASVSGYYFANPEARYFGLGKIKEDQVEDFAKRKNMNLEEATNWLKTNLAD</sequence>
<dbReference type="CDD" id="cd01038">
    <property type="entry name" value="Endonuclease_DUF559"/>
    <property type="match status" value="1"/>
</dbReference>
<dbReference type="GO" id="GO:0004156">
    <property type="term" value="F:dihydropteroate synthase activity"/>
    <property type="evidence" value="ECO:0007669"/>
    <property type="project" value="UniProtKB-EC"/>
</dbReference>
<comment type="cofactor">
    <cofactor evidence="8">
        <name>Zn(2+)</name>
        <dbReference type="ChEBI" id="CHEBI:29105"/>
    </cofactor>
</comment>
<name>A0ABS5S0C5_9FLAO</name>
<keyword evidence="5 8" id="KW-0479">Metal-binding</keyword>
<dbReference type="SUPFAM" id="SSF56507">
    <property type="entry name" value="Methionine synthase activation domain-like"/>
    <property type="match status" value="1"/>
</dbReference>
<proteinExistence type="inferred from homology"/>
<dbReference type="Pfam" id="PF00809">
    <property type="entry name" value="Pterin_bind"/>
    <property type="match status" value="1"/>
</dbReference>
<feature type="domain" description="B12-binding N-terminal" evidence="12">
    <location>
        <begin position="323"/>
        <end position="417"/>
    </location>
</feature>
<keyword evidence="3 8" id="KW-0846">Cobalamin</keyword>
<comment type="function">
    <text evidence="8">Catalyzes the transfer of a methyl group from methyl-cobalamin to homocysteine, yielding enzyme-bound cob(I)alamin and methionine. Subsequently, remethylates the cofactor using methyltetrahydrofolate.</text>
</comment>
<dbReference type="PANTHER" id="PTHR45833">
    <property type="entry name" value="METHIONINE SYNTHASE"/>
    <property type="match status" value="1"/>
</dbReference>
<dbReference type="Gene3D" id="1.10.288.10">
    <property type="entry name" value="Cobalamin-dependent Methionine Synthase, domain 2"/>
    <property type="match status" value="1"/>
</dbReference>
<feature type="domain" description="Pterin-binding" evidence="9">
    <location>
        <begin position="32"/>
        <end position="293"/>
    </location>
</feature>
<dbReference type="InterPro" id="IPR011822">
    <property type="entry name" value="MetH"/>
</dbReference>
<dbReference type="Gene3D" id="3.10.196.10">
    <property type="entry name" value="Vitamin B12-dependent methionine synthase, activation domain"/>
    <property type="match status" value="1"/>
</dbReference>
<dbReference type="SUPFAM" id="SSF47644">
    <property type="entry name" value="Methionine synthase domain"/>
    <property type="match status" value="1"/>
</dbReference>
<keyword evidence="2 8" id="KW-0489">Methyltransferase</keyword>